<evidence type="ECO:0008006" key="4">
    <source>
        <dbReference type="Google" id="ProtNLM"/>
    </source>
</evidence>
<feature type="coiled-coil region" evidence="1">
    <location>
        <begin position="58"/>
        <end position="86"/>
    </location>
</feature>
<comment type="caution">
    <text evidence="2">The sequence shown here is derived from an EMBL/GenBank/DDBJ whole genome shotgun (WGS) entry which is preliminary data.</text>
</comment>
<dbReference type="Proteomes" id="UP000779809">
    <property type="component" value="Unassembled WGS sequence"/>
</dbReference>
<protein>
    <recommendedName>
        <fullName evidence="4">2-nitropropane dioxygenase</fullName>
    </recommendedName>
</protein>
<dbReference type="AlphaFoldDB" id="A0A932AAN8"/>
<sequence length="102" mass="11569">MAKKSSDVFEITCPCCAAVLKVDAAVEAVIAHTPPPTKRMFNDMEEAAKAMHQQDDRRESLFRQSVEAEKNKAQLMEKKFAEAVKRAKETPDEKFIRDIDLD</sequence>
<accession>A0A932AAN8</accession>
<evidence type="ECO:0000313" key="2">
    <source>
        <dbReference type="EMBL" id="MBI2678759.1"/>
    </source>
</evidence>
<proteinExistence type="predicted"/>
<evidence type="ECO:0000256" key="1">
    <source>
        <dbReference type="SAM" id="Coils"/>
    </source>
</evidence>
<name>A0A932AAN8_9BACT</name>
<keyword evidence="1" id="KW-0175">Coiled coil</keyword>
<evidence type="ECO:0000313" key="3">
    <source>
        <dbReference type="Proteomes" id="UP000779809"/>
    </source>
</evidence>
<dbReference type="EMBL" id="JACPNR010000010">
    <property type="protein sequence ID" value="MBI2678759.1"/>
    <property type="molecule type" value="Genomic_DNA"/>
</dbReference>
<organism evidence="2 3">
    <name type="scientific">Candidatus Korobacter versatilis</name>
    <dbReference type="NCBI Taxonomy" id="658062"/>
    <lineage>
        <taxon>Bacteria</taxon>
        <taxon>Pseudomonadati</taxon>
        <taxon>Acidobacteriota</taxon>
        <taxon>Terriglobia</taxon>
        <taxon>Terriglobales</taxon>
        <taxon>Candidatus Korobacteraceae</taxon>
        <taxon>Candidatus Korobacter</taxon>
    </lineage>
</organism>
<reference evidence="2" key="1">
    <citation type="submission" date="2020-07" db="EMBL/GenBank/DDBJ databases">
        <title>Huge and variable diversity of episymbiotic CPR bacteria and DPANN archaea in groundwater ecosystems.</title>
        <authorList>
            <person name="He C.Y."/>
            <person name="Keren R."/>
            <person name="Whittaker M."/>
            <person name="Farag I.F."/>
            <person name="Doudna J."/>
            <person name="Cate J.H.D."/>
            <person name="Banfield J.F."/>
        </authorList>
    </citation>
    <scope>NUCLEOTIDE SEQUENCE</scope>
    <source>
        <strain evidence="2">NC_groundwater_580_Pr5_B-0.1um_64_19</strain>
    </source>
</reference>
<gene>
    <name evidence="2" type="ORF">HYX28_08255</name>
</gene>